<dbReference type="Pfam" id="PF06414">
    <property type="entry name" value="Zeta_toxin"/>
    <property type="match status" value="1"/>
</dbReference>
<dbReference type="Proteomes" id="UP000236000">
    <property type="component" value="Unassembled WGS sequence"/>
</dbReference>
<evidence type="ECO:0000313" key="4">
    <source>
        <dbReference type="EMBL" id="PNC18858.1"/>
    </source>
</evidence>
<dbReference type="InterPro" id="IPR010488">
    <property type="entry name" value="Zeta_toxin_domain"/>
</dbReference>
<dbReference type="AlphaFoldDB" id="A0A2N8HF05"/>
<dbReference type="SUPFAM" id="SSF52540">
    <property type="entry name" value="P-loop containing nucleoside triphosphate hydrolases"/>
    <property type="match status" value="1"/>
</dbReference>
<proteinExistence type="predicted"/>
<keyword evidence="1" id="KW-0547">Nucleotide-binding</keyword>
<organism evidence="4 5">
    <name type="scientific">Akkermansia muciniphila</name>
    <dbReference type="NCBI Taxonomy" id="239935"/>
    <lineage>
        <taxon>Bacteria</taxon>
        <taxon>Pseudomonadati</taxon>
        <taxon>Verrucomicrobiota</taxon>
        <taxon>Verrucomicrobiia</taxon>
        <taxon>Verrucomicrobiales</taxon>
        <taxon>Akkermansiaceae</taxon>
        <taxon>Akkermansia</taxon>
    </lineage>
</organism>
<keyword evidence="2" id="KW-0067">ATP-binding</keyword>
<dbReference type="GO" id="GO:0005524">
    <property type="term" value="F:ATP binding"/>
    <property type="evidence" value="ECO:0007669"/>
    <property type="project" value="UniProtKB-KW"/>
</dbReference>
<reference evidence="4 5" key="1">
    <citation type="journal article" date="2017" name="BMC Genomics">
        <title>Genome sequencing of 39 Akkermansia muciniphila isolates reveals its population structure, genomic and functional diverisity, and global distribution in mammalian gut microbiotas.</title>
        <authorList>
            <person name="Guo X."/>
            <person name="Li S."/>
            <person name="Zhang J."/>
            <person name="Wu F."/>
            <person name="Li X."/>
            <person name="Wu D."/>
            <person name="Zhang M."/>
            <person name="Ou Z."/>
            <person name="Jie Z."/>
            <person name="Yan Q."/>
            <person name="Li P."/>
            <person name="Yi J."/>
            <person name="Peng Y."/>
        </authorList>
    </citation>
    <scope>NUCLEOTIDE SEQUENCE [LARGE SCALE GENOMIC DNA]</scope>
    <source>
        <strain evidence="4 5">GP24</strain>
    </source>
</reference>
<evidence type="ECO:0000313" key="5">
    <source>
        <dbReference type="Proteomes" id="UP000236000"/>
    </source>
</evidence>
<dbReference type="EMBL" id="PJKA01000006">
    <property type="protein sequence ID" value="PNC18858.1"/>
    <property type="molecule type" value="Genomic_DNA"/>
</dbReference>
<feature type="domain" description="Zeta toxin" evidence="3">
    <location>
        <begin position="4"/>
        <end position="139"/>
    </location>
</feature>
<dbReference type="PANTHER" id="PTHR39206">
    <property type="entry name" value="SLL8004 PROTEIN"/>
    <property type="match status" value="1"/>
</dbReference>
<sequence>MPVQPRLLILAGPNGSGKSTLTKALAKHEWGKGCRSINADEMAQELGSWNDPECVKQAQSKTVDTLNKAIEDGEDIIYETVFSHPSKIELIWKAKQKGYFIRFFFVGTRSPLINCKRVLKRVASKGHKVPREKILGRYTRSYVNSVMAMRLADRGYLYDNSEEKTPDCKCPLKLLLRTEKGGVKKEHGKENWNPIYSYFLGTFCENQVYCWNRFPLSILPRGTQGNMPQ</sequence>
<evidence type="ECO:0000256" key="1">
    <source>
        <dbReference type="ARBA" id="ARBA00022741"/>
    </source>
</evidence>
<evidence type="ECO:0000256" key="2">
    <source>
        <dbReference type="ARBA" id="ARBA00022840"/>
    </source>
</evidence>
<dbReference type="OrthoDB" id="9791543at2"/>
<dbReference type="PANTHER" id="PTHR39206:SF1">
    <property type="entry name" value="SLL8004 PROTEIN"/>
    <property type="match status" value="1"/>
</dbReference>
<protein>
    <submittedName>
        <fullName evidence="4">AAA family ATPase</fullName>
    </submittedName>
</protein>
<comment type="caution">
    <text evidence="4">The sequence shown here is derived from an EMBL/GenBank/DDBJ whole genome shotgun (WGS) entry which is preliminary data.</text>
</comment>
<dbReference type="InterPro" id="IPR027417">
    <property type="entry name" value="P-loop_NTPase"/>
</dbReference>
<dbReference type="Gene3D" id="3.40.50.300">
    <property type="entry name" value="P-loop containing nucleotide triphosphate hydrolases"/>
    <property type="match status" value="1"/>
</dbReference>
<dbReference type="RefSeq" id="WP_102712574.1">
    <property type="nucleotide sequence ID" value="NZ_PJKA01000006.1"/>
</dbReference>
<accession>A0A2N8HF05</accession>
<gene>
    <name evidence="4" type="ORF">CXU22_03420</name>
</gene>
<dbReference type="GO" id="GO:0016301">
    <property type="term" value="F:kinase activity"/>
    <property type="evidence" value="ECO:0007669"/>
    <property type="project" value="InterPro"/>
</dbReference>
<evidence type="ECO:0000259" key="3">
    <source>
        <dbReference type="Pfam" id="PF06414"/>
    </source>
</evidence>
<name>A0A2N8HF05_9BACT</name>